<dbReference type="GO" id="GO:0003729">
    <property type="term" value="F:mRNA binding"/>
    <property type="evidence" value="ECO:0007669"/>
    <property type="project" value="InterPro"/>
</dbReference>
<evidence type="ECO:0000256" key="7">
    <source>
        <dbReference type="ARBA" id="ARBA00023016"/>
    </source>
</evidence>
<evidence type="ECO:0000313" key="9">
    <source>
        <dbReference type="Proteomes" id="UP000316958"/>
    </source>
</evidence>
<evidence type="ECO:0000256" key="1">
    <source>
        <dbReference type="ARBA" id="ARBA00006620"/>
    </source>
</evidence>
<reference evidence="8 9" key="1">
    <citation type="submission" date="2019-01" db="EMBL/GenBank/DDBJ databases">
        <title>Coherence of Microcystis species and biogeography revealed through population genomics.</title>
        <authorList>
            <person name="Perez-Carrascal O.M."/>
            <person name="Terrat Y."/>
            <person name="Giani A."/>
            <person name="Fortin N."/>
            <person name="Tromas N."/>
            <person name="Shapiro B.J."/>
        </authorList>
    </citation>
    <scope>NUCLEOTIDE SEQUENCE [LARGE SCALE GENOMIC DNA]</scope>
    <source>
        <strain evidence="8">Ma_QC_Ch_20071001_S25D</strain>
    </source>
</reference>
<proteinExistence type="inferred from homology"/>
<sequence length="64" mass="7230">MKVRDVLKRLEADGWYQMRMHGSHRILAHETKPGIVVVPGKPGDDIPKGTLASIWKQAQLEDQP</sequence>
<evidence type="ECO:0000256" key="6">
    <source>
        <dbReference type="ARBA" id="ARBA00022884"/>
    </source>
</evidence>
<dbReference type="GO" id="GO:0016787">
    <property type="term" value="F:hydrolase activity"/>
    <property type="evidence" value="ECO:0007669"/>
    <property type="project" value="UniProtKB-KW"/>
</dbReference>
<keyword evidence="3" id="KW-0540">Nuclease</keyword>
<evidence type="ECO:0000256" key="2">
    <source>
        <dbReference type="ARBA" id="ARBA00022649"/>
    </source>
</evidence>
<accession>A0A552FCI2</accession>
<evidence type="ECO:0000313" key="8">
    <source>
        <dbReference type="EMBL" id="TRU44414.1"/>
    </source>
</evidence>
<dbReference type="GO" id="GO:0004519">
    <property type="term" value="F:endonuclease activity"/>
    <property type="evidence" value="ECO:0007669"/>
    <property type="project" value="UniProtKB-KW"/>
</dbReference>
<dbReference type="Proteomes" id="UP000316958">
    <property type="component" value="Unassembled WGS sequence"/>
</dbReference>
<keyword evidence="2" id="KW-1277">Toxin-antitoxin system</keyword>
<comment type="caution">
    <text evidence="8">The sequence shown here is derived from an EMBL/GenBank/DDBJ whole genome shotgun (WGS) entry which is preliminary data.</text>
</comment>
<evidence type="ECO:0000256" key="5">
    <source>
        <dbReference type="ARBA" id="ARBA00022801"/>
    </source>
</evidence>
<dbReference type="InterPro" id="IPR012933">
    <property type="entry name" value="HicA_mRNA_interferase"/>
</dbReference>
<keyword evidence="7" id="KW-0346">Stress response</keyword>
<dbReference type="PANTHER" id="PTHR34873">
    <property type="entry name" value="SSR1766 PROTEIN"/>
    <property type="match status" value="1"/>
</dbReference>
<evidence type="ECO:0000256" key="4">
    <source>
        <dbReference type="ARBA" id="ARBA00022759"/>
    </source>
</evidence>
<dbReference type="SUPFAM" id="SSF54786">
    <property type="entry name" value="YcfA/nrd intein domain"/>
    <property type="match status" value="1"/>
</dbReference>
<keyword evidence="6" id="KW-0694">RNA-binding</keyword>
<keyword evidence="5" id="KW-0378">Hydrolase</keyword>
<keyword evidence="4" id="KW-0255">Endonuclease</keyword>
<evidence type="ECO:0000256" key="3">
    <source>
        <dbReference type="ARBA" id="ARBA00022722"/>
    </source>
</evidence>
<protein>
    <submittedName>
        <fullName evidence="8">Type II toxin-antitoxin system HicA family toxin</fullName>
    </submittedName>
</protein>
<dbReference type="Gene3D" id="3.30.920.30">
    <property type="entry name" value="Hypothetical protein"/>
    <property type="match status" value="1"/>
</dbReference>
<comment type="similarity">
    <text evidence="1">Belongs to the HicA mRNA interferase family.</text>
</comment>
<dbReference type="PANTHER" id="PTHR34873:SF3">
    <property type="entry name" value="ADDICTION MODULE TOXIN, HICA FAMILY"/>
    <property type="match status" value="1"/>
</dbReference>
<dbReference type="AlphaFoldDB" id="A0A552FCI2"/>
<dbReference type="InterPro" id="IPR038570">
    <property type="entry name" value="HicA_sf"/>
</dbReference>
<dbReference type="EMBL" id="SFBE01000371">
    <property type="protein sequence ID" value="TRU44414.1"/>
    <property type="molecule type" value="Genomic_DNA"/>
</dbReference>
<name>A0A552FCI2_MICAE</name>
<dbReference type="Pfam" id="PF07927">
    <property type="entry name" value="HicA_toxin"/>
    <property type="match status" value="1"/>
</dbReference>
<organism evidence="8 9">
    <name type="scientific">Microcystis aeruginosa Ma_QC_Ch_20071001_S25D</name>
    <dbReference type="NCBI Taxonomy" id="2486250"/>
    <lineage>
        <taxon>Bacteria</taxon>
        <taxon>Bacillati</taxon>
        <taxon>Cyanobacteriota</taxon>
        <taxon>Cyanophyceae</taxon>
        <taxon>Oscillatoriophycideae</taxon>
        <taxon>Chroococcales</taxon>
        <taxon>Microcystaceae</taxon>
        <taxon>Microcystis</taxon>
    </lineage>
</organism>
<gene>
    <name evidence="8" type="ORF">EWV57_22475</name>
</gene>